<dbReference type="EMBL" id="CM042886">
    <property type="protein sequence ID" value="KAI4341514.1"/>
    <property type="molecule type" value="Genomic_DNA"/>
</dbReference>
<sequence>MPTKRTMYGLLTAEMDMDVPRFTEIMNSCDVVIETNARRTWRKRPDYDDVLIDLFDRFDRPKSGVDSPGSVEGFELSVGGADS</sequence>
<name>A0ACB9P1F4_9MYRT</name>
<gene>
    <name evidence="1" type="ORF">MLD38_026228</name>
</gene>
<reference evidence="2" key="1">
    <citation type="journal article" date="2023" name="Front. Plant Sci.">
        <title>Chromosomal-level genome assembly of Melastoma candidum provides insights into trichome evolution.</title>
        <authorList>
            <person name="Zhong Y."/>
            <person name="Wu W."/>
            <person name="Sun C."/>
            <person name="Zou P."/>
            <person name="Liu Y."/>
            <person name="Dai S."/>
            <person name="Zhou R."/>
        </authorList>
    </citation>
    <scope>NUCLEOTIDE SEQUENCE [LARGE SCALE GENOMIC DNA]</scope>
</reference>
<evidence type="ECO:0000313" key="1">
    <source>
        <dbReference type="EMBL" id="KAI4341514.1"/>
    </source>
</evidence>
<comment type="caution">
    <text evidence="1">The sequence shown here is derived from an EMBL/GenBank/DDBJ whole genome shotgun (WGS) entry which is preliminary data.</text>
</comment>
<protein>
    <submittedName>
        <fullName evidence="1">Uncharacterized protein</fullName>
    </submittedName>
</protein>
<organism evidence="1 2">
    <name type="scientific">Melastoma candidum</name>
    <dbReference type="NCBI Taxonomy" id="119954"/>
    <lineage>
        <taxon>Eukaryota</taxon>
        <taxon>Viridiplantae</taxon>
        <taxon>Streptophyta</taxon>
        <taxon>Embryophyta</taxon>
        <taxon>Tracheophyta</taxon>
        <taxon>Spermatophyta</taxon>
        <taxon>Magnoliopsida</taxon>
        <taxon>eudicotyledons</taxon>
        <taxon>Gunneridae</taxon>
        <taxon>Pentapetalae</taxon>
        <taxon>rosids</taxon>
        <taxon>malvids</taxon>
        <taxon>Myrtales</taxon>
        <taxon>Melastomataceae</taxon>
        <taxon>Melastomatoideae</taxon>
        <taxon>Melastomateae</taxon>
        <taxon>Melastoma</taxon>
    </lineage>
</organism>
<accession>A0ACB9P1F4</accession>
<keyword evidence="2" id="KW-1185">Reference proteome</keyword>
<proteinExistence type="predicted"/>
<dbReference type="Proteomes" id="UP001057402">
    <property type="component" value="Chromosome 7"/>
</dbReference>
<evidence type="ECO:0000313" key="2">
    <source>
        <dbReference type="Proteomes" id="UP001057402"/>
    </source>
</evidence>